<dbReference type="InterPro" id="IPR050951">
    <property type="entry name" value="Retrovirus_Pol_polyprotein"/>
</dbReference>
<protein>
    <recommendedName>
        <fullName evidence="3">Integrase catalytic domain-containing protein</fullName>
    </recommendedName>
</protein>
<dbReference type="PANTHER" id="PTHR37984:SF5">
    <property type="entry name" value="PROTEIN NYNRIN-LIKE"/>
    <property type="match status" value="1"/>
</dbReference>
<evidence type="ECO:0000313" key="2">
    <source>
        <dbReference type="Proteomes" id="UP000507470"/>
    </source>
</evidence>
<dbReference type="Proteomes" id="UP000507470">
    <property type="component" value="Unassembled WGS sequence"/>
</dbReference>
<dbReference type="PANTHER" id="PTHR37984">
    <property type="entry name" value="PROTEIN CBG26694"/>
    <property type="match status" value="1"/>
</dbReference>
<proteinExistence type="predicted"/>
<gene>
    <name evidence="1" type="ORF">MCOR_28887</name>
</gene>
<name>A0A6J8CFK7_MYTCO</name>
<reference evidence="1 2" key="1">
    <citation type="submission" date="2020-06" db="EMBL/GenBank/DDBJ databases">
        <authorList>
            <person name="Li R."/>
            <person name="Bekaert M."/>
        </authorList>
    </citation>
    <scope>NUCLEOTIDE SEQUENCE [LARGE SCALE GENOMIC DNA]</scope>
    <source>
        <strain evidence="2">wild</strain>
    </source>
</reference>
<dbReference type="AlphaFoldDB" id="A0A6J8CFK7"/>
<dbReference type="EMBL" id="CACVKT020005253">
    <property type="protein sequence ID" value="CAC5394092.1"/>
    <property type="molecule type" value="Genomic_DNA"/>
</dbReference>
<evidence type="ECO:0000313" key="1">
    <source>
        <dbReference type="EMBL" id="CAC5394092.1"/>
    </source>
</evidence>
<organism evidence="1 2">
    <name type="scientific">Mytilus coruscus</name>
    <name type="common">Sea mussel</name>
    <dbReference type="NCBI Taxonomy" id="42192"/>
    <lineage>
        <taxon>Eukaryota</taxon>
        <taxon>Metazoa</taxon>
        <taxon>Spiralia</taxon>
        <taxon>Lophotrochozoa</taxon>
        <taxon>Mollusca</taxon>
        <taxon>Bivalvia</taxon>
        <taxon>Autobranchia</taxon>
        <taxon>Pteriomorphia</taxon>
        <taxon>Mytilida</taxon>
        <taxon>Mytiloidea</taxon>
        <taxon>Mytilidae</taxon>
        <taxon>Mytilinae</taxon>
        <taxon>Mytilus</taxon>
    </lineage>
</organism>
<keyword evidence="2" id="KW-1185">Reference proteome</keyword>
<accession>A0A6J8CFK7</accession>
<evidence type="ECO:0008006" key="3">
    <source>
        <dbReference type="Google" id="ProtNLM"/>
    </source>
</evidence>
<sequence length="369" mass="43018">MWALGISGYNYKIEYISGTENTCVDLLSRAPSKNGHHSETSEIEIDINDKAFEVNTLNSNQFNPKHFASCKLFENKNDDVELTKTFGNFDIGWVEAFAVPSKESINIAHLCLEEIFPRFSCPLAVLTDNGSENKIKDNVQTWDLYLNQALAAIRFNVNESTKFSSYFLLYYKDPVLPTNNILKPRRKYYGEEHKIAIQKQHKSFVLKYLKRDKKRQAKYANKNAKEVKFKVGDLVYLKHHRKQNKRQANWRPYYRIIEKTSPVSFIVKNQLDGSITETHAEHLRPAVCIDEWEIPKDKNKRVIRATQYVISPDQTESENSSEHDSDNVPLIQTAKHFRIERQHSSSESDIPSMELSNKFKQKKLNFKYR</sequence>
<dbReference type="OrthoDB" id="6152945at2759"/>